<reference evidence="1 2" key="1">
    <citation type="journal article" date="2019" name="Int. J. Syst. Evol. Microbiol.">
        <title>The Global Catalogue of Microorganisms (GCM) 10K type strain sequencing project: providing services to taxonomists for standard genome sequencing and annotation.</title>
        <authorList>
            <consortium name="The Broad Institute Genomics Platform"/>
            <consortium name="The Broad Institute Genome Sequencing Center for Infectious Disease"/>
            <person name="Wu L."/>
            <person name="Ma J."/>
        </authorList>
    </citation>
    <scope>NUCLEOTIDE SEQUENCE [LARGE SCALE GENOMIC DNA]</scope>
    <source>
        <strain evidence="1 2">JCM 6242</strain>
    </source>
</reference>
<evidence type="ECO:0000313" key="2">
    <source>
        <dbReference type="Proteomes" id="UP001500831"/>
    </source>
</evidence>
<sequence length="91" mass="9970">MVPPTVGVLLDCIESATDRSDADRVRRGPPCPAHPFPARKSCLTCVDTLRGRVRGDPMSRDVRPRSEHPDTSANVLCMLRGLLLSCRDEGL</sequence>
<protein>
    <submittedName>
        <fullName evidence="1">Uncharacterized protein</fullName>
    </submittedName>
</protein>
<name>A0ABN3VRX3_9ACTN</name>
<comment type="caution">
    <text evidence="1">The sequence shown here is derived from an EMBL/GenBank/DDBJ whole genome shotgun (WGS) entry which is preliminary data.</text>
</comment>
<dbReference type="EMBL" id="BAAAVI010000006">
    <property type="protein sequence ID" value="GAA2854769.1"/>
    <property type="molecule type" value="Genomic_DNA"/>
</dbReference>
<keyword evidence="2" id="KW-1185">Reference proteome</keyword>
<evidence type="ECO:0000313" key="1">
    <source>
        <dbReference type="EMBL" id="GAA2854769.1"/>
    </source>
</evidence>
<organism evidence="1 2">
    <name type="scientific">Streptosporangium fragile</name>
    <dbReference type="NCBI Taxonomy" id="46186"/>
    <lineage>
        <taxon>Bacteria</taxon>
        <taxon>Bacillati</taxon>
        <taxon>Actinomycetota</taxon>
        <taxon>Actinomycetes</taxon>
        <taxon>Streptosporangiales</taxon>
        <taxon>Streptosporangiaceae</taxon>
        <taxon>Streptosporangium</taxon>
    </lineage>
</organism>
<accession>A0ABN3VRX3</accession>
<proteinExistence type="predicted"/>
<gene>
    <name evidence="1" type="ORF">GCM10010517_12840</name>
</gene>
<dbReference type="Proteomes" id="UP001500831">
    <property type="component" value="Unassembled WGS sequence"/>
</dbReference>